<name>A0ABP1EW22_9FLAO</name>
<reference evidence="2 3" key="1">
    <citation type="submission" date="2024-05" db="EMBL/GenBank/DDBJ databases">
        <authorList>
            <person name="Duchaud E."/>
        </authorList>
    </citation>
    <scope>NUCLEOTIDE SEQUENCE [LARGE SCALE GENOMIC DNA]</scope>
    <source>
        <strain evidence="2">Ena-SAMPLE-TAB-13-05-2024-13:56:06:370-140302</strain>
    </source>
</reference>
<evidence type="ECO:0000313" key="3">
    <source>
        <dbReference type="Proteomes" id="UP001497416"/>
    </source>
</evidence>
<proteinExistence type="predicted"/>
<comment type="caution">
    <text evidence="2">The sequence shown here is derived from an EMBL/GenBank/DDBJ whole genome shotgun (WGS) entry which is preliminary data.</text>
</comment>
<keyword evidence="1" id="KW-0472">Membrane</keyword>
<evidence type="ECO:0000256" key="1">
    <source>
        <dbReference type="SAM" id="Phobius"/>
    </source>
</evidence>
<keyword evidence="1" id="KW-0812">Transmembrane</keyword>
<protein>
    <recommendedName>
        <fullName evidence="4">DUF3096 domain-containing protein</fullName>
    </recommendedName>
</protein>
<gene>
    <name evidence="2" type="ORF">T190607A01A_30436</name>
</gene>
<evidence type="ECO:0008006" key="4">
    <source>
        <dbReference type="Google" id="ProtNLM"/>
    </source>
</evidence>
<keyword evidence="1" id="KW-1133">Transmembrane helix</keyword>
<organism evidence="2 3">
    <name type="scientific">Tenacibaculum platacis</name>
    <dbReference type="NCBI Taxonomy" id="3137852"/>
    <lineage>
        <taxon>Bacteria</taxon>
        <taxon>Pseudomonadati</taxon>
        <taxon>Bacteroidota</taxon>
        <taxon>Flavobacteriia</taxon>
        <taxon>Flavobacteriales</taxon>
        <taxon>Flavobacteriaceae</taxon>
        <taxon>Tenacibaculum</taxon>
    </lineage>
</organism>
<evidence type="ECO:0000313" key="2">
    <source>
        <dbReference type="EMBL" id="CAL2090008.1"/>
    </source>
</evidence>
<keyword evidence="3" id="KW-1185">Reference proteome</keyword>
<feature type="transmembrane region" description="Helical" evidence="1">
    <location>
        <begin position="12"/>
        <end position="33"/>
    </location>
</feature>
<feature type="transmembrane region" description="Helical" evidence="1">
    <location>
        <begin position="40"/>
        <end position="60"/>
    </location>
</feature>
<dbReference type="EMBL" id="CAXIXY010000005">
    <property type="protein sequence ID" value="CAL2090008.1"/>
    <property type="molecule type" value="Genomic_DNA"/>
</dbReference>
<dbReference type="Proteomes" id="UP001497416">
    <property type="component" value="Unassembled WGS sequence"/>
</dbReference>
<accession>A0ABP1EW22</accession>
<sequence>MIPLEADYSGIFIIIFVILLVPPLVLAAIGFLLRKKYKEVSVVFYILAVLYLIVGLGLCFGGL</sequence>
<dbReference type="RefSeq" id="WP_348712856.1">
    <property type="nucleotide sequence ID" value="NZ_CAXIXY010000005.1"/>
</dbReference>